<proteinExistence type="predicted"/>
<feature type="transmembrane region" description="Helical" evidence="2">
    <location>
        <begin position="135"/>
        <end position="157"/>
    </location>
</feature>
<name>A0AAE1AZH6_9GAST</name>
<evidence type="ECO:0000313" key="4">
    <source>
        <dbReference type="Proteomes" id="UP001283361"/>
    </source>
</evidence>
<dbReference type="EMBL" id="JAWDGP010000919">
    <property type="protein sequence ID" value="KAK3796146.1"/>
    <property type="molecule type" value="Genomic_DNA"/>
</dbReference>
<dbReference type="Proteomes" id="UP001283361">
    <property type="component" value="Unassembled WGS sequence"/>
</dbReference>
<keyword evidence="4" id="KW-1185">Reference proteome</keyword>
<evidence type="ECO:0008006" key="5">
    <source>
        <dbReference type="Google" id="ProtNLM"/>
    </source>
</evidence>
<dbReference type="AlphaFoldDB" id="A0AAE1AZH6"/>
<comment type="caution">
    <text evidence="3">The sequence shown here is derived from an EMBL/GenBank/DDBJ whole genome shotgun (WGS) entry which is preliminary data.</text>
</comment>
<feature type="transmembrane region" description="Helical" evidence="2">
    <location>
        <begin position="276"/>
        <end position="297"/>
    </location>
</feature>
<dbReference type="PANTHER" id="PTHR43157">
    <property type="entry name" value="PHOSPHATIDYLINOSITOL-GLYCAN BIOSYNTHESIS CLASS F PROTEIN-RELATED"/>
    <property type="match status" value="1"/>
</dbReference>
<accession>A0AAE1AZH6</accession>
<dbReference type="InterPro" id="IPR036291">
    <property type="entry name" value="NAD(P)-bd_dom_sf"/>
</dbReference>
<dbReference type="GO" id="GO:0016491">
    <property type="term" value="F:oxidoreductase activity"/>
    <property type="evidence" value="ECO:0007669"/>
    <property type="project" value="UniProtKB-KW"/>
</dbReference>
<keyword evidence="2" id="KW-1133">Transmembrane helix</keyword>
<keyword evidence="2" id="KW-0472">Membrane</keyword>
<keyword evidence="2" id="KW-0812">Transmembrane</keyword>
<dbReference type="InterPro" id="IPR002347">
    <property type="entry name" value="SDR_fam"/>
</dbReference>
<protein>
    <recommendedName>
        <fullName evidence="5">Retinol dehydrogenase 11</fullName>
    </recommendedName>
</protein>
<dbReference type="PANTHER" id="PTHR43157:SF72">
    <property type="entry name" value="RETINOL DEHYDROGENASE 14"/>
    <property type="match status" value="1"/>
</dbReference>
<sequence>MYIPGIISSGTYVLGLLLYIPGTISSGTYVLGLLLYIPGTISSGTYVLGLLLYIPGTISSGTYVLGLLLYIPGIISSGTYVLGLLLYIPGTISSGTYVLGLLMYIPGIISSGTYVLGLLLYIPGTISSGTYVLGLLLYIPGTISSGTYMLGLLLYIPGTISSGTYVLGLLLYIPGTISSGTYVLGLLLYIPGTISSGTYVLGLLLYIPGIISSGTYMLGLLLYIPGTISSGTYLHAGFAAVHVPLTSTDCSACNVCASVNQAQSCQAERTVYQGNMGYMVTGSAIAVLTAVIVRRLFLWSKRQCPSKKIMTGKTVIITGANSGLGKAAALELAKRKARLILACRNLSSAKKTVKEIQEATGNSEIIPKELDLASLKSINKFSKDVLIEEERIDVLLNNAGVFQCPYWKTEDGFEMQMGVNHLGHFALTFLLLDRIKNTSASRIVVVSSSLSKRGSINFEDFLCEKNYNKAKAYADSKLANLMFARQLTEHLNSSDIDVLALHPGMVVTNLSRHVVSSVTKAVLSPLCVLLGLRSASEGCQTLVYCAVADELCGKSGAYIGTDFQSCNYPPNAVDDETAFKLWEVSKKLTQVG</sequence>
<feature type="transmembrane region" description="Helical" evidence="2">
    <location>
        <begin position="169"/>
        <end position="191"/>
    </location>
</feature>
<evidence type="ECO:0000313" key="3">
    <source>
        <dbReference type="EMBL" id="KAK3796146.1"/>
    </source>
</evidence>
<dbReference type="PRINTS" id="PR00081">
    <property type="entry name" value="GDHRDH"/>
</dbReference>
<feature type="transmembrane region" description="Helical" evidence="2">
    <location>
        <begin position="203"/>
        <end position="224"/>
    </location>
</feature>
<dbReference type="Gene3D" id="3.40.50.720">
    <property type="entry name" value="NAD(P)-binding Rossmann-like Domain"/>
    <property type="match status" value="1"/>
</dbReference>
<evidence type="ECO:0000256" key="1">
    <source>
        <dbReference type="ARBA" id="ARBA00023002"/>
    </source>
</evidence>
<feature type="transmembrane region" description="Helical" evidence="2">
    <location>
        <begin position="67"/>
        <end position="89"/>
    </location>
</feature>
<feature type="transmembrane region" description="Helical" evidence="2">
    <location>
        <begin position="12"/>
        <end position="30"/>
    </location>
</feature>
<reference evidence="3" key="1">
    <citation type="journal article" date="2023" name="G3 (Bethesda)">
        <title>A reference genome for the long-term kleptoplast-retaining sea slug Elysia crispata morphotype clarki.</title>
        <authorList>
            <person name="Eastman K.E."/>
            <person name="Pendleton A.L."/>
            <person name="Shaikh M.A."/>
            <person name="Suttiyut T."/>
            <person name="Ogas R."/>
            <person name="Tomko P."/>
            <person name="Gavelis G."/>
            <person name="Widhalm J.R."/>
            <person name="Wisecaver J.H."/>
        </authorList>
    </citation>
    <scope>NUCLEOTIDE SEQUENCE</scope>
    <source>
        <strain evidence="3">ECLA1</strain>
    </source>
</reference>
<dbReference type="Pfam" id="PF00106">
    <property type="entry name" value="adh_short"/>
    <property type="match status" value="1"/>
</dbReference>
<keyword evidence="1" id="KW-0560">Oxidoreductase</keyword>
<feature type="transmembrane region" description="Helical" evidence="2">
    <location>
        <begin position="36"/>
        <end position="55"/>
    </location>
</feature>
<feature type="transmembrane region" description="Helical" evidence="2">
    <location>
        <begin position="101"/>
        <end position="123"/>
    </location>
</feature>
<evidence type="ECO:0000256" key="2">
    <source>
        <dbReference type="SAM" id="Phobius"/>
    </source>
</evidence>
<organism evidence="3 4">
    <name type="scientific">Elysia crispata</name>
    <name type="common">lettuce slug</name>
    <dbReference type="NCBI Taxonomy" id="231223"/>
    <lineage>
        <taxon>Eukaryota</taxon>
        <taxon>Metazoa</taxon>
        <taxon>Spiralia</taxon>
        <taxon>Lophotrochozoa</taxon>
        <taxon>Mollusca</taxon>
        <taxon>Gastropoda</taxon>
        <taxon>Heterobranchia</taxon>
        <taxon>Euthyneura</taxon>
        <taxon>Panpulmonata</taxon>
        <taxon>Sacoglossa</taxon>
        <taxon>Placobranchoidea</taxon>
        <taxon>Plakobranchidae</taxon>
        <taxon>Elysia</taxon>
    </lineage>
</organism>
<dbReference type="SUPFAM" id="SSF51735">
    <property type="entry name" value="NAD(P)-binding Rossmann-fold domains"/>
    <property type="match status" value="1"/>
</dbReference>
<gene>
    <name evidence="3" type="ORF">RRG08_018147</name>
</gene>